<dbReference type="Proteomes" id="UP001500013">
    <property type="component" value="Unassembled WGS sequence"/>
</dbReference>
<reference evidence="1 2" key="1">
    <citation type="journal article" date="2019" name="Int. J. Syst. Evol. Microbiol.">
        <title>The Global Catalogue of Microorganisms (GCM) 10K type strain sequencing project: providing services to taxonomists for standard genome sequencing and annotation.</title>
        <authorList>
            <consortium name="The Broad Institute Genomics Platform"/>
            <consortium name="The Broad Institute Genome Sequencing Center for Infectious Disease"/>
            <person name="Wu L."/>
            <person name="Ma J."/>
        </authorList>
    </citation>
    <scope>NUCLEOTIDE SEQUENCE [LARGE SCALE GENOMIC DNA]</scope>
    <source>
        <strain evidence="1 2">JCM 15628</strain>
    </source>
</reference>
<dbReference type="EMBL" id="BAAAPU010000003">
    <property type="protein sequence ID" value="GAA1967505.1"/>
    <property type="molecule type" value="Genomic_DNA"/>
</dbReference>
<accession>A0ABN2RDK7</accession>
<comment type="caution">
    <text evidence="1">The sequence shown here is derived from an EMBL/GenBank/DDBJ whole genome shotgun (WGS) entry which is preliminary data.</text>
</comment>
<keyword evidence="2" id="KW-1185">Reference proteome</keyword>
<evidence type="ECO:0000313" key="1">
    <source>
        <dbReference type="EMBL" id="GAA1967505.1"/>
    </source>
</evidence>
<organism evidence="1 2">
    <name type="scientific">Terrabacter lapilli</name>
    <dbReference type="NCBI Taxonomy" id="436231"/>
    <lineage>
        <taxon>Bacteria</taxon>
        <taxon>Bacillati</taxon>
        <taxon>Actinomycetota</taxon>
        <taxon>Actinomycetes</taxon>
        <taxon>Micrococcales</taxon>
        <taxon>Intrasporangiaceae</taxon>
        <taxon>Terrabacter</taxon>
    </lineage>
</organism>
<name>A0ABN2RDK7_9MICO</name>
<evidence type="ECO:0000313" key="2">
    <source>
        <dbReference type="Proteomes" id="UP001500013"/>
    </source>
</evidence>
<protein>
    <submittedName>
        <fullName evidence="1">Uncharacterized protein</fullName>
    </submittedName>
</protein>
<gene>
    <name evidence="1" type="ORF">GCM10009817_04250</name>
</gene>
<proteinExistence type="predicted"/>
<sequence>MTSWLAAMVSGDGNTVCRLMATGGKPITSIPGAAPACGKKITPMLDQLKELGAAFKGLRITGATVKGDTATFESVTTEPALAADVVRSFKAVRVGGKWYVTQG</sequence>